<dbReference type="SUPFAM" id="SSF47413">
    <property type="entry name" value="lambda repressor-like DNA-binding domains"/>
    <property type="match status" value="1"/>
</dbReference>
<gene>
    <name evidence="2" type="ORF">NGB36_07055</name>
</gene>
<evidence type="ECO:0000313" key="2">
    <source>
        <dbReference type="EMBL" id="MCQ4080360.1"/>
    </source>
</evidence>
<name>A0ABT1PUZ3_9ACTN</name>
<dbReference type="CDD" id="cd00093">
    <property type="entry name" value="HTH_XRE"/>
    <property type="match status" value="1"/>
</dbReference>
<accession>A0ABT1PUZ3</accession>
<organism evidence="2 3">
    <name type="scientific">Streptomyces humicola</name>
    <dbReference type="NCBI Taxonomy" id="2953240"/>
    <lineage>
        <taxon>Bacteria</taxon>
        <taxon>Bacillati</taxon>
        <taxon>Actinomycetota</taxon>
        <taxon>Actinomycetes</taxon>
        <taxon>Kitasatosporales</taxon>
        <taxon>Streptomycetaceae</taxon>
        <taxon>Streptomyces</taxon>
    </lineage>
</organism>
<dbReference type="Gene3D" id="1.10.260.40">
    <property type="entry name" value="lambda repressor-like DNA-binding domains"/>
    <property type="match status" value="1"/>
</dbReference>
<dbReference type="EMBL" id="JANFNG010000003">
    <property type="protein sequence ID" value="MCQ4080360.1"/>
    <property type="molecule type" value="Genomic_DNA"/>
</dbReference>
<comment type="caution">
    <text evidence="2">The sequence shown here is derived from an EMBL/GenBank/DDBJ whole genome shotgun (WGS) entry which is preliminary data.</text>
</comment>
<feature type="domain" description="HTH cro/C1-type" evidence="1">
    <location>
        <begin position="44"/>
        <end position="96"/>
    </location>
</feature>
<dbReference type="Pfam" id="PF13560">
    <property type="entry name" value="HTH_31"/>
    <property type="match status" value="1"/>
</dbReference>
<dbReference type="PROSITE" id="PS50943">
    <property type="entry name" value="HTH_CROC1"/>
    <property type="match status" value="1"/>
</dbReference>
<dbReference type="SMART" id="SM00530">
    <property type="entry name" value="HTH_XRE"/>
    <property type="match status" value="1"/>
</dbReference>
<dbReference type="InterPro" id="IPR001387">
    <property type="entry name" value="Cro/C1-type_HTH"/>
</dbReference>
<dbReference type="InterPro" id="IPR010982">
    <property type="entry name" value="Lambda_DNA-bd_dom_sf"/>
</dbReference>
<protein>
    <submittedName>
        <fullName evidence="2">Helix-turn-helix transcriptional regulator</fullName>
    </submittedName>
</protein>
<keyword evidence="3" id="KW-1185">Reference proteome</keyword>
<evidence type="ECO:0000313" key="3">
    <source>
        <dbReference type="Proteomes" id="UP001057702"/>
    </source>
</evidence>
<proteinExistence type="predicted"/>
<evidence type="ECO:0000259" key="1">
    <source>
        <dbReference type="PROSITE" id="PS50943"/>
    </source>
</evidence>
<dbReference type="Proteomes" id="UP001057702">
    <property type="component" value="Unassembled WGS sequence"/>
</dbReference>
<reference evidence="2" key="1">
    <citation type="submission" date="2022-06" db="EMBL/GenBank/DDBJ databases">
        <title>Draft genome sequence of Streptomyces sp. RB6PN25 isolated from peat swamp forest in Thailand.</title>
        <authorList>
            <person name="Duangmal K."/>
            <person name="Klaysubun C."/>
        </authorList>
    </citation>
    <scope>NUCLEOTIDE SEQUENCE</scope>
    <source>
        <strain evidence="2">RB6PN25</strain>
    </source>
</reference>
<sequence length="109" mass="12024">MDHARWKTARTREVLRDEVRESPAVTAIRLEVQYARALGEAVCERRTALGLTPSEVARRANMSQPQFSRIEGGDTVPTLPLLERLARALDSELDIHLAPGTGATLNFTG</sequence>
<dbReference type="RefSeq" id="WP_255919257.1">
    <property type="nucleotide sequence ID" value="NZ_JANFNG010000003.1"/>
</dbReference>